<protein>
    <submittedName>
        <fullName evidence="1">Uncharacterized protein</fullName>
    </submittedName>
</protein>
<dbReference type="EMBL" id="JYDH01000008">
    <property type="protein sequence ID" value="KRY41379.1"/>
    <property type="molecule type" value="Genomic_DNA"/>
</dbReference>
<reference evidence="1 2" key="1">
    <citation type="submission" date="2015-01" db="EMBL/GenBank/DDBJ databases">
        <title>Evolution of Trichinella species and genotypes.</title>
        <authorList>
            <person name="Korhonen P.K."/>
            <person name="Edoardo P."/>
            <person name="Giuseppe L.R."/>
            <person name="Gasser R.B."/>
        </authorList>
    </citation>
    <scope>NUCLEOTIDE SEQUENCE [LARGE SCALE GENOMIC DNA]</scope>
    <source>
        <strain evidence="1">ISS3</strain>
    </source>
</reference>
<name>A0A0V1BY80_TRISP</name>
<dbReference type="AlphaFoldDB" id="A0A0V1BY80"/>
<evidence type="ECO:0000313" key="2">
    <source>
        <dbReference type="Proteomes" id="UP000054776"/>
    </source>
</evidence>
<gene>
    <name evidence="1" type="ORF">T01_5194</name>
</gene>
<keyword evidence="2" id="KW-1185">Reference proteome</keyword>
<evidence type="ECO:0000313" key="1">
    <source>
        <dbReference type="EMBL" id="KRY41379.1"/>
    </source>
</evidence>
<proteinExistence type="predicted"/>
<comment type="caution">
    <text evidence="1">The sequence shown here is derived from an EMBL/GenBank/DDBJ whole genome shotgun (WGS) entry which is preliminary data.</text>
</comment>
<dbReference type="OrthoDB" id="10314105at2759"/>
<organism evidence="1 2">
    <name type="scientific">Trichinella spiralis</name>
    <name type="common">Trichina worm</name>
    <dbReference type="NCBI Taxonomy" id="6334"/>
    <lineage>
        <taxon>Eukaryota</taxon>
        <taxon>Metazoa</taxon>
        <taxon>Ecdysozoa</taxon>
        <taxon>Nematoda</taxon>
        <taxon>Enoplea</taxon>
        <taxon>Dorylaimia</taxon>
        <taxon>Trichinellida</taxon>
        <taxon>Trichinellidae</taxon>
        <taxon>Trichinella</taxon>
    </lineage>
</organism>
<accession>A0A0V1BY80</accession>
<dbReference type="Proteomes" id="UP000054776">
    <property type="component" value="Unassembled WGS sequence"/>
</dbReference>
<sequence>MHRVGCCEREEEKEFDSVNNYTARGVLCTQRDDHQCRKCTGEHHLCRIRYTYLIAAWVGREVLLSERFFRFDRLVLCHSWK</sequence>
<dbReference type="InParanoid" id="A0A0V1BY80"/>